<proteinExistence type="predicted"/>
<name>A0A379E8A0_9PORP</name>
<accession>A0A379E8A0</accession>
<dbReference type="EMBL" id="UGTF01000002">
    <property type="protein sequence ID" value="SUB88582.1"/>
    <property type="molecule type" value="Genomic_DNA"/>
</dbReference>
<protein>
    <submittedName>
        <fullName evidence="1">Uncharacterized protein</fullName>
    </submittedName>
</protein>
<organism evidence="1 2">
    <name type="scientific">Porphyromonas macacae</name>
    <dbReference type="NCBI Taxonomy" id="28115"/>
    <lineage>
        <taxon>Bacteria</taxon>
        <taxon>Pseudomonadati</taxon>
        <taxon>Bacteroidota</taxon>
        <taxon>Bacteroidia</taxon>
        <taxon>Bacteroidales</taxon>
        <taxon>Porphyromonadaceae</taxon>
        <taxon>Porphyromonas</taxon>
    </lineage>
</organism>
<dbReference type="Proteomes" id="UP000254156">
    <property type="component" value="Unassembled WGS sequence"/>
</dbReference>
<evidence type="ECO:0000313" key="1">
    <source>
        <dbReference type="EMBL" id="SUB88582.1"/>
    </source>
</evidence>
<sequence length="64" mass="7818">MKQPINFNYFSITHQTYWQNFEFKDVQKCILSKDYQSKYCLVDDGLHRPVSKIIDTESYYENKK</sequence>
<dbReference type="AlphaFoldDB" id="A0A379E8A0"/>
<gene>
    <name evidence="1" type="ORF">NCTC11632_00653</name>
</gene>
<reference evidence="1 2" key="1">
    <citation type="submission" date="2018-06" db="EMBL/GenBank/DDBJ databases">
        <authorList>
            <consortium name="Pathogen Informatics"/>
            <person name="Doyle S."/>
        </authorList>
    </citation>
    <scope>NUCLEOTIDE SEQUENCE [LARGE SCALE GENOMIC DNA]</scope>
    <source>
        <strain evidence="1 2">NCTC11632</strain>
    </source>
</reference>
<evidence type="ECO:0000313" key="2">
    <source>
        <dbReference type="Proteomes" id="UP000254156"/>
    </source>
</evidence>